<accession>A0AAV7S9D1</accession>
<dbReference type="SUPFAM" id="SSF64593">
    <property type="entry name" value="Intermediate filament protein, coiled coil region"/>
    <property type="match status" value="2"/>
</dbReference>
<proteinExistence type="inferred from homology"/>
<keyword evidence="10" id="KW-1185">Reference proteome</keyword>
<comment type="similarity">
    <text evidence="5">Belongs to the intermediate filament family.</text>
</comment>
<dbReference type="Gene3D" id="1.20.5.1160">
    <property type="entry name" value="Vasodilator-stimulated phosphoprotein"/>
    <property type="match status" value="1"/>
</dbReference>
<dbReference type="FunFam" id="1.20.5.170:FF:000002">
    <property type="entry name" value="Type I keratin KA11"/>
    <property type="match status" value="1"/>
</dbReference>
<dbReference type="InterPro" id="IPR002957">
    <property type="entry name" value="Keratin_I"/>
</dbReference>
<keyword evidence="2" id="KW-0416">Keratin</keyword>
<dbReference type="Gene3D" id="1.20.5.500">
    <property type="entry name" value="Single helix bin"/>
    <property type="match status" value="1"/>
</dbReference>
<evidence type="ECO:0000256" key="3">
    <source>
        <dbReference type="ARBA" id="ARBA00022754"/>
    </source>
</evidence>
<evidence type="ECO:0000259" key="8">
    <source>
        <dbReference type="PROSITE" id="PS51842"/>
    </source>
</evidence>
<dbReference type="EMBL" id="JANPWB010000008">
    <property type="protein sequence ID" value="KAJ1160567.1"/>
    <property type="molecule type" value="Genomic_DNA"/>
</dbReference>
<comment type="caution">
    <text evidence="9">The sequence shown here is derived from an EMBL/GenBank/DDBJ whole genome shotgun (WGS) entry which is preliminary data.</text>
</comment>
<dbReference type="GO" id="GO:0045095">
    <property type="term" value="C:keratin filament"/>
    <property type="evidence" value="ECO:0007669"/>
    <property type="project" value="TreeGrafter"/>
</dbReference>
<feature type="domain" description="IF rod" evidence="8">
    <location>
        <begin position="92"/>
        <end position="403"/>
    </location>
</feature>
<reference evidence="9" key="1">
    <citation type="journal article" date="2022" name="bioRxiv">
        <title>Sequencing and chromosome-scale assembly of the giantPleurodeles waltlgenome.</title>
        <authorList>
            <person name="Brown T."/>
            <person name="Elewa A."/>
            <person name="Iarovenko S."/>
            <person name="Subramanian E."/>
            <person name="Araus A.J."/>
            <person name="Petzold A."/>
            <person name="Susuki M."/>
            <person name="Suzuki K.-i.T."/>
            <person name="Hayashi T."/>
            <person name="Toyoda A."/>
            <person name="Oliveira C."/>
            <person name="Osipova E."/>
            <person name="Leigh N.D."/>
            <person name="Simon A."/>
            <person name="Yun M.H."/>
        </authorList>
    </citation>
    <scope>NUCLEOTIDE SEQUENCE</scope>
    <source>
        <strain evidence="9">20211129_DDA</strain>
        <tissue evidence="9">Liver</tissue>
    </source>
</reference>
<evidence type="ECO:0000256" key="5">
    <source>
        <dbReference type="RuleBase" id="RU000685"/>
    </source>
</evidence>
<feature type="compositionally biased region" description="Polar residues" evidence="7">
    <location>
        <begin position="1"/>
        <end position="14"/>
    </location>
</feature>
<dbReference type="PRINTS" id="PR01248">
    <property type="entry name" value="TYPE1KERATIN"/>
</dbReference>
<dbReference type="SMART" id="SM01391">
    <property type="entry name" value="Filament"/>
    <property type="match status" value="1"/>
</dbReference>
<dbReference type="GO" id="GO:0005198">
    <property type="term" value="F:structural molecule activity"/>
    <property type="evidence" value="ECO:0007669"/>
    <property type="project" value="InterPro"/>
</dbReference>
<dbReference type="InterPro" id="IPR039008">
    <property type="entry name" value="IF_rod_dom"/>
</dbReference>
<dbReference type="PROSITE" id="PS51842">
    <property type="entry name" value="IF_ROD_2"/>
    <property type="match status" value="1"/>
</dbReference>
<dbReference type="PANTHER" id="PTHR23239:SF349">
    <property type="entry name" value="KERATIN, TYPE I CYTOSKELETAL 18"/>
    <property type="match status" value="1"/>
</dbReference>
<evidence type="ECO:0000256" key="6">
    <source>
        <dbReference type="SAM" id="Coils"/>
    </source>
</evidence>
<dbReference type="Gene3D" id="1.20.5.170">
    <property type="match status" value="1"/>
</dbReference>
<evidence type="ECO:0000256" key="1">
    <source>
        <dbReference type="ARBA" id="ARBA00022553"/>
    </source>
</evidence>
<feature type="coiled-coil region" evidence="6">
    <location>
        <begin position="308"/>
        <end position="395"/>
    </location>
</feature>
<evidence type="ECO:0000256" key="2">
    <source>
        <dbReference type="ARBA" id="ARBA00022744"/>
    </source>
</evidence>
<gene>
    <name evidence="9" type="ORF">NDU88_001063</name>
</gene>
<feature type="coiled-coil region" evidence="6">
    <location>
        <begin position="194"/>
        <end position="281"/>
    </location>
</feature>
<evidence type="ECO:0000313" key="10">
    <source>
        <dbReference type="Proteomes" id="UP001066276"/>
    </source>
</evidence>
<dbReference type="PROSITE" id="PS00226">
    <property type="entry name" value="IF_ROD_1"/>
    <property type="match status" value="1"/>
</dbReference>
<name>A0AAV7S9D1_PLEWA</name>
<evidence type="ECO:0000313" key="9">
    <source>
        <dbReference type="EMBL" id="KAJ1160567.1"/>
    </source>
</evidence>
<keyword evidence="3 5" id="KW-0403">Intermediate filament</keyword>
<dbReference type="FunFam" id="1.20.5.500:FF:000001">
    <property type="entry name" value="Type II keratin 23"/>
    <property type="match status" value="1"/>
</dbReference>
<sequence>MSSRASTVMYSTTMSGGGGYRPLGSSQSVQGFKRFGPLSSSASVHAGAGGQGSRISVSRVSTVSSGYGGGMGGYGGASTNFSLSGSGVGQNEKETMQDLNDRLATYLDKVRSLEAANQGLEVKIREHLEKKGPSNKDWSPYYRTLEDLRRQVHDSTVDNAQLVLQIDNARLAADDFRVKYEAELAIRTSVEMDIAGLRKVIDDTNMNRLNLENEIESLREELIFLKKNHEDEVNNLQAQIASSGLTVEVDAPKTQDLGKIMAEIRAQYDDLAQKNREDAEKNFNRQVEEITVQVTHDNELLQSSRTTATDLRRTLQGLEIELESMRSLNANLEDSLRDTEGRYAMQVDQINSIILRLEEDLTQVRNDIQRQAHEYQTLLNIKMKLEAEIETYRRLLDGGDEFTLQDALTSSSAFSTQTVKKVITTTQKMVDGKVVSESNDTKVIKS</sequence>
<evidence type="ECO:0000256" key="7">
    <source>
        <dbReference type="SAM" id="MobiDB-lite"/>
    </source>
</evidence>
<evidence type="ECO:0000256" key="4">
    <source>
        <dbReference type="ARBA" id="ARBA00023054"/>
    </source>
</evidence>
<keyword evidence="1" id="KW-0597">Phosphoprotein</keyword>
<dbReference type="PANTHER" id="PTHR23239">
    <property type="entry name" value="INTERMEDIATE FILAMENT"/>
    <property type="match status" value="1"/>
</dbReference>
<dbReference type="Pfam" id="PF00038">
    <property type="entry name" value="Filament"/>
    <property type="match status" value="1"/>
</dbReference>
<feature type="region of interest" description="Disordered" evidence="7">
    <location>
        <begin position="1"/>
        <end position="22"/>
    </location>
</feature>
<keyword evidence="4 6" id="KW-0175">Coiled coil</keyword>
<dbReference type="Proteomes" id="UP001066276">
    <property type="component" value="Chromosome 4_2"/>
</dbReference>
<dbReference type="AlphaFoldDB" id="A0AAV7S9D1"/>
<dbReference type="FunFam" id="1.20.5.1160:FF:000002">
    <property type="entry name" value="Type I keratin 10"/>
    <property type="match status" value="1"/>
</dbReference>
<feature type="coiled-coil region" evidence="6">
    <location>
        <begin position="96"/>
        <end position="130"/>
    </location>
</feature>
<protein>
    <recommendedName>
        <fullName evidence="8">IF rod domain-containing protein</fullName>
    </recommendedName>
</protein>
<dbReference type="GO" id="GO:0045104">
    <property type="term" value="P:intermediate filament cytoskeleton organization"/>
    <property type="evidence" value="ECO:0007669"/>
    <property type="project" value="TreeGrafter"/>
</dbReference>
<dbReference type="InterPro" id="IPR018039">
    <property type="entry name" value="IF_conserved"/>
</dbReference>
<organism evidence="9 10">
    <name type="scientific">Pleurodeles waltl</name>
    <name type="common">Iberian ribbed newt</name>
    <dbReference type="NCBI Taxonomy" id="8319"/>
    <lineage>
        <taxon>Eukaryota</taxon>
        <taxon>Metazoa</taxon>
        <taxon>Chordata</taxon>
        <taxon>Craniata</taxon>
        <taxon>Vertebrata</taxon>
        <taxon>Euteleostomi</taxon>
        <taxon>Amphibia</taxon>
        <taxon>Batrachia</taxon>
        <taxon>Caudata</taxon>
        <taxon>Salamandroidea</taxon>
        <taxon>Salamandridae</taxon>
        <taxon>Pleurodelinae</taxon>
        <taxon>Pleurodeles</taxon>
    </lineage>
</organism>